<sequence length="314" mass="35062">MGAITLIETLMQYFFVVLTAPLYTGILEKLKAMVESRKGPSIFQPYYDLWKLSRKITVIPAGSGIFFRYIPYVLFGIYSLIALIIPVVIPVPIYFTASADFLGGAILFSLAAFMKAAAAMNSGSNYVALGVSRSMSFNFLSEGTLITVFIAVSLLTATNNPYITNAFLASHPLANLSLAHIFSTLAFFMLFFYETGKIPLESSGVQELGMIDEGLNYEYSGKLLAINKWSSYIKQYLLGSVLLNVFLFPWGLFSTYPYFFIDVPVMMAKWLLLILIVLVVETTLAKLRLFRVMDYLATAFTFSILFLIFAEVIP</sequence>
<keyword evidence="4 5" id="KW-0472">Membrane</keyword>
<dbReference type="AlphaFoldDB" id="Q978D9"/>
<reference evidence="6 7" key="2">
    <citation type="journal article" date="2000" name="Proc. Natl. Acad. Sci. U.S.A.">
        <title>Archaeal adaptation to higher temperatures revealed by genomic sequence of Thermoplasma volcanium.</title>
        <authorList>
            <person name="Kawashima T."/>
            <person name="Amano N."/>
            <person name="Koike H."/>
            <person name="Makino S."/>
            <person name="Higuchi S."/>
            <person name="Kawashima-Ohya Y."/>
            <person name="Watanabe K."/>
            <person name="Yamazaki M."/>
            <person name="Kanehori K."/>
            <person name="Kawamoto T."/>
            <person name="Nunoshiba T."/>
            <person name="Yamamoto Y."/>
            <person name="Aramaki H."/>
            <person name="Makino K."/>
            <person name="Suzuki M."/>
        </authorList>
    </citation>
    <scope>NUCLEOTIDE SEQUENCE [LARGE SCALE GENOMIC DNA]</scope>
    <source>
        <strain evidence="7">ATCC 51530 / DSM 4299 / JCM 9571 / NBRC 15438 / GSS1</strain>
    </source>
</reference>
<dbReference type="PhylomeDB" id="Q978D9"/>
<dbReference type="EMBL" id="BA000011">
    <property type="protein sequence ID" value="BAB60620.1"/>
    <property type="molecule type" value="Genomic_DNA"/>
</dbReference>
<dbReference type="KEGG" id="tvo:TVG1529492"/>
<organism evidence="6 7">
    <name type="scientific">Thermoplasma volcanium (strain ATCC 51530 / DSM 4299 / JCM 9571 / NBRC 15438 / GSS1)</name>
    <dbReference type="NCBI Taxonomy" id="273116"/>
    <lineage>
        <taxon>Archaea</taxon>
        <taxon>Methanobacteriati</taxon>
        <taxon>Thermoplasmatota</taxon>
        <taxon>Thermoplasmata</taxon>
        <taxon>Thermoplasmatales</taxon>
        <taxon>Thermoplasmataceae</taxon>
        <taxon>Thermoplasma</taxon>
    </lineage>
</organism>
<evidence type="ECO:0000313" key="7">
    <source>
        <dbReference type="Proteomes" id="UP000001017"/>
    </source>
</evidence>
<evidence type="ECO:0000256" key="4">
    <source>
        <dbReference type="ARBA" id="ARBA00023136"/>
    </source>
</evidence>
<keyword evidence="3 5" id="KW-1133">Transmembrane helix</keyword>
<keyword evidence="7" id="KW-1185">Reference proteome</keyword>
<dbReference type="Proteomes" id="UP000001017">
    <property type="component" value="Chromosome"/>
</dbReference>
<dbReference type="HOGENOM" id="CLU_015134_2_0_2"/>
<evidence type="ECO:0000256" key="3">
    <source>
        <dbReference type="ARBA" id="ARBA00022989"/>
    </source>
</evidence>
<dbReference type="RefSeq" id="WP_010917709.1">
    <property type="nucleotide sequence ID" value="NC_002689.2"/>
</dbReference>
<dbReference type="eggNOG" id="arCOG01545">
    <property type="taxonomic scope" value="Archaea"/>
</dbReference>
<protein>
    <submittedName>
        <fullName evidence="6">Formate hydrogenlyase subunit 5</fullName>
    </submittedName>
</protein>
<evidence type="ECO:0000256" key="5">
    <source>
        <dbReference type="SAM" id="Phobius"/>
    </source>
</evidence>
<comment type="subcellular location">
    <subcellularLocation>
        <location evidence="1">Membrane</location>
        <topology evidence="1">Multi-pass membrane protein</topology>
    </subcellularLocation>
</comment>
<evidence type="ECO:0000313" key="6">
    <source>
        <dbReference type="EMBL" id="BAB60620.1"/>
    </source>
</evidence>
<dbReference type="GeneID" id="1442169"/>
<evidence type="ECO:0000256" key="1">
    <source>
        <dbReference type="ARBA" id="ARBA00004141"/>
    </source>
</evidence>
<evidence type="ECO:0000256" key="2">
    <source>
        <dbReference type="ARBA" id="ARBA00022692"/>
    </source>
</evidence>
<feature type="transmembrane region" description="Helical" evidence="5">
    <location>
        <begin position="72"/>
        <end position="95"/>
    </location>
</feature>
<dbReference type="Pfam" id="PF00146">
    <property type="entry name" value="NADHdh"/>
    <property type="match status" value="1"/>
</dbReference>
<feature type="transmembrane region" description="Helical" evidence="5">
    <location>
        <begin position="259"/>
        <end position="280"/>
    </location>
</feature>
<gene>
    <name evidence="6" type="ORF">TVG1529492</name>
</gene>
<keyword evidence="2 5" id="KW-0812">Transmembrane</keyword>
<feature type="transmembrane region" description="Helical" evidence="5">
    <location>
        <begin position="236"/>
        <end position="253"/>
    </location>
</feature>
<feature type="transmembrane region" description="Helical" evidence="5">
    <location>
        <begin position="6"/>
        <end position="27"/>
    </location>
</feature>
<dbReference type="PaxDb" id="273116-14325717"/>
<dbReference type="InterPro" id="IPR001694">
    <property type="entry name" value="NADH_UbQ_OxRdtase_su1/FPO"/>
</dbReference>
<name>Q978D9_THEVO</name>
<dbReference type="PANTHER" id="PTHR43359:SF1">
    <property type="entry name" value="FORMATE HYDROGENLYASE SUBUNIT 4-RELATED"/>
    <property type="match status" value="1"/>
</dbReference>
<dbReference type="PANTHER" id="PTHR43359">
    <property type="entry name" value="FORMATE HYDROGENLYASE SUBUNIT 4"/>
    <property type="match status" value="1"/>
</dbReference>
<accession>Q978D9</accession>
<feature type="transmembrane region" description="Helical" evidence="5">
    <location>
        <begin position="173"/>
        <end position="193"/>
    </location>
</feature>
<feature type="transmembrane region" description="Helical" evidence="5">
    <location>
        <begin position="101"/>
        <end position="118"/>
    </location>
</feature>
<dbReference type="GO" id="GO:0005886">
    <property type="term" value="C:plasma membrane"/>
    <property type="evidence" value="ECO:0007669"/>
    <property type="project" value="TreeGrafter"/>
</dbReference>
<dbReference type="InterPro" id="IPR052561">
    <property type="entry name" value="ComplexI_Subunit1"/>
</dbReference>
<dbReference type="STRING" id="273116.gene:9382292"/>
<proteinExistence type="predicted"/>
<reference evidence="6 7" key="1">
    <citation type="journal article" date="1999" name="Proc. Jpn. Acad.">
        <title>Determination of the complete genomic DNA sequence of Thermoplasma volvanium GSS1.</title>
        <authorList>
            <person name="Kawashima T."/>
            <person name="Yamamoto Y."/>
            <person name="Aramaki H."/>
            <person name="Nunoshiba T."/>
            <person name="Kawamoto T."/>
            <person name="Watanabe K."/>
            <person name="Yamazaki M."/>
            <person name="Kanehori K."/>
            <person name="Amano N."/>
            <person name="Ohya Y."/>
            <person name="Makino K."/>
            <person name="Suzuki M."/>
        </authorList>
    </citation>
    <scope>NUCLEOTIDE SEQUENCE [LARGE SCALE GENOMIC DNA]</scope>
    <source>
        <strain evidence="7">ATCC 51530 / DSM 4299 / JCM 9571 / NBRC 15438 / GSS1</strain>
    </source>
</reference>
<feature type="transmembrane region" description="Helical" evidence="5">
    <location>
        <begin position="292"/>
        <end position="313"/>
    </location>
</feature>
<feature type="transmembrane region" description="Helical" evidence="5">
    <location>
        <begin position="139"/>
        <end position="158"/>
    </location>
</feature>
<dbReference type="OrthoDB" id="15253at2157"/>